<organism evidence="6 7">
    <name type="scientific">Candidatus Portnoybacteria bacterium CG03_land_8_20_14_0_80_41_10</name>
    <dbReference type="NCBI Taxonomy" id="1974808"/>
    <lineage>
        <taxon>Bacteria</taxon>
        <taxon>Candidatus Portnoyibacteriota</taxon>
    </lineage>
</organism>
<evidence type="ECO:0000256" key="3">
    <source>
        <dbReference type="ARBA" id="ARBA00023274"/>
    </source>
</evidence>
<evidence type="ECO:0000256" key="5">
    <source>
        <dbReference type="HAMAP-Rule" id="MF_00374"/>
    </source>
</evidence>
<dbReference type="InterPro" id="IPR001854">
    <property type="entry name" value="Ribosomal_uL29"/>
</dbReference>
<dbReference type="GO" id="GO:0005840">
    <property type="term" value="C:ribosome"/>
    <property type="evidence" value="ECO:0007669"/>
    <property type="project" value="UniProtKB-KW"/>
</dbReference>
<comment type="similarity">
    <text evidence="1 5">Belongs to the universal ribosomal protein uL29 family.</text>
</comment>
<dbReference type="AlphaFoldDB" id="A0A2M7BUP4"/>
<dbReference type="InterPro" id="IPR036049">
    <property type="entry name" value="Ribosomal_uL29_sf"/>
</dbReference>
<dbReference type="HAMAP" id="MF_00374">
    <property type="entry name" value="Ribosomal_uL29"/>
    <property type="match status" value="1"/>
</dbReference>
<dbReference type="GO" id="GO:0006412">
    <property type="term" value="P:translation"/>
    <property type="evidence" value="ECO:0007669"/>
    <property type="project" value="UniProtKB-UniRule"/>
</dbReference>
<dbReference type="GO" id="GO:1990904">
    <property type="term" value="C:ribonucleoprotein complex"/>
    <property type="evidence" value="ECO:0007669"/>
    <property type="project" value="UniProtKB-KW"/>
</dbReference>
<evidence type="ECO:0000313" key="6">
    <source>
        <dbReference type="EMBL" id="PIV10286.1"/>
    </source>
</evidence>
<evidence type="ECO:0000313" key="7">
    <source>
        <dbReference type="Proteomes" id="UP000229894"/>
    </source>
</evidence>
<dbReference type="SUPFAM" id="SSF46561">
    <property type="entry name" value="Ribosomal protein L29 (L29p)"/>
    <property type="match status" value="1"/>
</dbReference>
<gene>
    <name evidence="5" type="primary">rpmC</name>
    <name evidence="6" type="ORF">COS49_01290</name>
</gene>
<reference evidence="7" key="1">
    <citation type="submission" date="2017-09" db="EMBL/GenBank/DDBJ databases">
        <title>Depth-based differentiation of microbial function through sediment-hosted aquifers and enrichment of novel symbionts in the deep terrestrial subsurface.</title>
        <authorList>
            <person name="Probst A.J."/>
            <person name="Ladd B."/>
            <person name="Jarett J.K."/>
            <person name="Geller-Mcgrath D.E."/>
            <person name="Sieber C.M.K."/>
            <person name="Emerson J.B."/>
            <person name="Anantharaman K."/>
            <person name="Thomas B.C."/>
            <person name="Malmstrom R."/>
            <person name="Stieglmeier M."/>
            <person name="Klingl A."/>
            <person name="Woyke T."/>
            <person name="Ryan C.M."/>
            <person name="Banfield J.F."/>
        </authorList>
    </citation>
    <scope>NUCLEOTIDE SEQUENCE [LARGE SCALE GENOMIC DNA]</scope>
</reference>
<dbReference type="EMBL" id="PEUX01000030">
    <property type="protein sequence ID" value="PIV10286.1"/>
    <property type="molecule type" value="Genomic_DNA"/>
</dbReference>
<keyword evidence="2 5" id="KW-0689">Ribosomal protein</keyword>
<evidence type="ECO:0000256" key="1">
    <source>
        <dbReference type="ARBA" id="ARBA00009254"/>
    </source>
</evidence>
<evidence type="ECO:0000256" key="2">
    <source>
        <dbReference type="ARBA" id="ARBA00022980"/>
    </source>
</evidence>
<dbReference type="Gene3D" id="1.10.287.310">
    <property type="match status" value="1"/>
</dbReference>
<keyword evidence="3 5" id="KW-0687">Ribonucleoprotein</keyword>
<accession>A0A2M7BUP4</accession>
<proteinExistence type="inferred from homology"/>
<name>A0A2M7BUP4_9BACT</name>
<dbReference type="GO" id="GO:0003735">
    <property type="term" value="F:structural constituent of ribosome"/>
    <property type="evidence" value="ECO:0007669"/>
    <property type="project" value="InterPro"/>
</dbReference>
<comment type="caution">
    <text evidence="6">The sequence shown here is derived from an EMBL/GenBank/DDBJ whole genome shotgun (WGS) entry which is preliminary data.</text>
</comment>
<dbReference type="Pfam" id="PF00831">
    <property type="entry name" value="Ribosomal_L29"/>
    <property type="match status" value="1"/>
</dbReference>
<dbReference type="Proteomes" id="UP000229894">
    <property type="component" value="Unassembled WGS sequence"/>
</dbReference>
<dbReference type="NCBIfam" id="TIGR00012">
    <property type="entry name" value="L29"/>
    <property type="match status" value="1"/>
</dbReference>
<protein>
    <recommendedName>
        <fullName evidence="4 5">Large ribosomal subunit protein uL29</fullName>
    </recommendedName>
</protein>
<evidence type="ECO:0000256" key="4">
    <source>
        <dbReference type="ARBA" id="ARBA00035204"/>
    </source>
</evidence>
<sequence>MKIKELRQKTTKELKELLEENRHKLGQLKFDLAAKKLKNVREIRNLRREIARILTILRDLSKANQK</sequence>